<organism evidence="2 3">
    <name type="scientific">Nitrosomonas halophila</name>
    <dbReference type="NCBI Taxonomy" id="44576"/>
    <lineage>
        <taxon>Bacteria</taxon>
        <taxon>Pseudomonadati</taxon>
        <taxon>Pseudomonadota</taxon>
        <taxon>Betaproteobacteria</taxon>
        <taxon>Nitrosomonadales</taxon>
        <taxon>Nitrosomonadaceae</taxon>
        <taxon>Nitrosomonas</taxon>
    </lineage>
</organism>
<accession>A0A1H3NA30</accession>
<evidence type="ECO:0000313" key="2">
    <source>
        <dbReference type="EMBL" id="SDY85325.1"/>
    </source>
</evidence>
<proteinExistence type="predicted"/>
<feature type="signal peptide" evidence="1">
    <location>
        <begin position="1"/>
        <end position="17"/>
    </location>
</feature>
<dbReference type="RefSeq" id="WP_090415573.1">
    <property type="nucleotide sequence ID" value="NZ_FNOY01000070.1"/>
</dbReference>
<dbReference type="Proteomes" id="UP000198640">
    <property type="component" value="Unassembled WGS sequence"/>
</dbReference>
<dbReference type="EMBL" id="FNOY01000070">
    <property type="protein sequence ID" value="SDY85325.1"/>
    <property type="molecule type" value="Genomic_DNA"/>
</dbReference>
<feature type="chain" id="PRO_5011725241" description="Secreted protein" evidence="1">
    <location>
        <begin position="18"/>
        <end position="76"/>
    </location>
</feature>
<evidence type="ECO:0008006" key="4">
    <source>
        <dbReference type="Google" id="ProtNLM"/>
    </source>
</evidence>
<keyword evidence="1" id="KW-0732">Signal</keyword>
<dbReference type="AlphaFoldDB" id="A0A1H3NA30"/>
<gene>
    <name evidence="2" type="ORF">SAMN05421881_10704</name>
</gene>
<evidence type="ECO:0000256" key="1">
    <source>
        <dbReference type="SAM" id="SignalP"/>
    </source>
</evidence>
<protein>
    <recommendedName>
        <fullName evidence="4">Secreted protein</fullName>
    </recommendedName>
</protein>
<keyword evidence="3" id="KW-1185">Reference proteome</keyword>
<sequence>MVKHTLLFLLRAVSAIACWCLETISQFQCGHFGISAFTVGISVTIAPRSYLDEIHTRIVDAALPSRNRDLVPLCVS</sequence>
<name>A0A1H3NA30_9PROT</name>
<evidence type="ECO:0000313" key="3">
    <source>
        <dbReference type="Proteomes" id="UP000198640"/>
    </source>
</evidence>
<reference evidence="2 3" key="1">
    <citation type="submission" date="2016-10" db="EMBL/GenBank/DDBJ databases">
        <authorList>
            <person name="de Groot N.N."/>
        </authorList>
    </citation>
    <scope>NUCLEOTIDE SEQUENCE [LARGE SCALE GENOMIC DNA]</scope>
    <source>
        <strain evidence="2 3">Nm1</strain>
    </source>
</reference>